<dbReference type="AlphaFoldDB" id="A0A914XHD8"/>
<protein>
    <submittedName>
        <fullName evidence="3">SCP2 domain-containing protein</fullName>
    </submittedName>
</protein>
<dbReference type="PANTHER" id="PTHR10094:SF25">
    <property type="entry name" value="SCP2 STEROL-BINDING DOMAIN-CONTAINING PROTEIN 1"/>
    <property type="match status" value="1"/>
</dbReference>
<dbReference type="SUPFAM" id="SSF55718">
    <property type="entry name" value="SCP-like"/>
    <property type="match status" value="1"/>
</dbReference>
<dbReference type="InterPro" id="IPR003033">
    <property type="entry name" value="SCP2_sterol-bd_dom"/>
</dbReference>
<keyword evidence="2" id="KW-1185">Reference proteome</keyword>
<reference evidence="3" key="1">
    <citation type="submission" date="2022-11" db="UniProtKB">
        <authorList>
            <consortium name="WormBaseParasite"/>
        </authorList>
    </citation>
    <scope>IDENTIFICATION</scope>
</reference>
<name>A0A914XHD8_9BILA</name>
<proteinExistence type="predicted"/>
<organism evidence="2 3">
    <name type="scientific">Plectus sambesii</name>
    <dbReference type="NCBI Taxonomy" id="2011161"/>
    <lineage>
        <taxon>Eukaryota</taxon>
        <taxon>Metazoa</taxon>
        <taxon>Ecdysozoa</taxon>
        <taxon>Nematoda</taxon>
        <taxon>Chromadorea</taxon>
        <taxon>Plectida</taxon>
        <taxon>Plectina</taxon>
        <taxon>Plectoidea</taxon>
        <taxon>Plectidae</taxon>
        <taxon>Plectus</taxon>
    </lineage>
</organism>
<dbReference type="Gene3D" id="3.30.1050.10">
    <property type="entry name" value="SCP2 sterol-binding domain"/>
    <property type="match status" value="1"/>
</dbReference>
<accession>A0A914XHD8</accession>
<dbReference type="FunFam" id="3.30.1050.10:FF:000001">
    <property type="entry name" value="Putative Non-specific lipid-transfer protein"/>
    <property type="match status" value="1"/>
</dbReference>
<dbReference type="InterPro" id="IPR036527">
    <property type="entry name" value="SCP2_sterol-bd_dom_sf"/>
</dbReference>
<dbReference type="PANTHER" id="PTHR10094">
    <property type="entry name" value="STEROL CARRIER PROTEIN 2 SCP-2 FAMILY PROTEIN"/>
    <property type="match status" value="1"/>
</dbReference>
<feature type="domain" description="SCP2" evidence="1">
    <location>
        <begin position="13"/>
        <end position="116"/>
    </location>
</feature>
<sequence>MAPAAETKSAEVFKEMGERLKAQPDVPKKVNAIILYVIKQGGKEVAQFTVDLKNGSGAVYEGTPKNDEKAATTLTVEDEDFVKLATGKLNPQQAFMSGKIKVKGNIMLLQKLQGLMAEQKAKL</sequence>
<dbReference type="Pfam" id="PF02036">
    <property type="entry name" value="SCP2"/>
    <property type="match status" value="1"/>
</dbReference>
<dbReference type="GO" id="GO:0005829">
    <property type="term" value="C:cytosol"/>
    <property type="evidence" value="ECO:0007669"/>
    <property type="project" value="TreeGrafter"/>
</dbReference>
<dbReference type="Proteomes" id="UP000887566">
    <property type="component" value="Unplaced"/>
</dbReference>
<evidence type="ECO:0000313" key="2">
    <source>
        <dbReference type="Proteomes" id="UP000887566"/>
    </source>
</evidence>
<dbReference type="WBParaSite" id="PSAMB.scaffold815size40927.g8999.t1">
    <property type="protein sequence ID" value="PSAMB.scaffold815size40927.g8999.t1"/>
    <property type="gene ID" value="PSAMB.scaffold815size40927.g8999"/>
</dbReference>
<evidence type="ECO:0000259" key="1">
    <source>
        <dbReference type="Pfam" id="PF02036"/>
    </source>
</evidence>
<evidence type="ECO:0000313" key="3">
    <source>
        <dbReference type="WBParaSite" id="PSAMB.scaffold815size40927.g8999.t1"/>
    </source>
</evidence>